<name>A0ABD1STS5_9LAMI</name>
<dbReference type="PANTHER" id="PTHR34461:SF2">
    <property type="entry name" value="EXPRESSED PROTEIN"/>
    <property type="match status" value="1"/>
</dbReference>
<dbReference type="PANTHER" id="PTHR34461">
    <property type="entry name" value="EXPRESSED PROTEIN"/>
    <property type="match status" value="1"/>
</dbReference>
<accession>A0ABD1STS5</accession>
<dbReference type="EMBL" id="JBFOLK010000006">
    <property type="protein sequence ID" value="KAL2504111.1"/>
    <property type="molecule type" value="Genomic_DNA"/>
</dbReference>
<proteinExistence type="predicted"/>
<evidence type="ECO:0000313" key="2">
    <source>
        <dbReference type="EMBL" id="KAL2504111.1"/>
    </source>
</evidence>
<protein>
    <submittedName>
        <fullName evidence="2">Uncharacterized protein</fullName>
    </submittedName>
</protein>
<reference evidence="3" key="1">
    <citation type="submission" date="2024-07" db="EMBL/GenBank/DDBJ databases">
        <title>Two chromosome-level genome assemblies of Korean endemic species Abeliophyllum distichum and Forsythia ovata (Oleaceae).</title>
        <authorList>
            <person name="Jang H."/>
        </authorList>
    </citation>
    <scope>NUCLEOTIDE SEQUENCE [LARGE SCALE GENOMIC DNA]</scope>
</reference>
<sequence length="526" mass="59056">MHFFNELSISHNEDSNHGVVASNETLKMVEHDNGELRFAEESKNCFTDEVSCEHLEHVEPISMLTTIDEKCVRLDNSEMNFQEFFVPSPSEIDSRNIIEPELSCAILPTKDQSSDMCNHSKSFSDVEEISGKMSETSRVRVPGITVDNDLQLFGDKAKEGLPCKQDDPIADSEKHFSSYWKPNISFKTDENIVSAKDIITDEEQPSTSAIPRNGSNSGNNLEDESSMSNEKQTATAPSTVEERKSSTQNQTCDVDETLATPELHQPPERLLSTRKVISPSSQERLCLALTSVQLGDDINQYKCKEKLWFGKHTENKASSVESDIQHPKLTENHGGSVQVSHRKVITNSRQIFKKSQNGKSSLYKGNIEGSRFSRAPPNLSTACTSIKSCSDSAIAFSQQQMHDTESLAVKLLNELKSMKDIVEEKLLFEAYRNISFKNNADEVKAAINNATKVEETARKWLSMMTRDCNRFCKIMKLTQNRVPASQNAVPRERKKIMFADEAGGKLCHVKFFEDDVTCQVSDSQKQ</sequence>
<comment type="caution">
    <text evidence="2">The sequence shown here is derived from an EMBL/GenBank/DDBJ whole genome shotgun (WGS) entry which is preliminary data.</text>
</comment>
<feature type="compositionally biased region" description="Polar residues" evidence="1">
    <location>
        <begin position="205"/>
        <end position="238"/>
    </location>
</feature>
<organism evidence="2 3">
    <name type="scientific">Abeliophyllum distichum</name>
    <dbReference type="NCBI Taxonomy" id="126358"/>
    <lineage>
        <taxon>Eukaryota</taxon>
        <taxon>Viridiplantae</taxon>
        <taxon>Streptophyta</taxon>
        <taxon>Embryophyta</taxon>
        <taxon>Tracheophyta</taxon>
        <taxon>Spermatophyta</taxon>
        <taxon>Magnoliopsida</taxon>
        <taxon>eudicotyledons</taxon>
        <taxon>Gunneridae</taxon>
        <taxon>Pentapetalae</taxon>
        <taxon>asterids</taxon>
        <taxon>lamiids</taxon>
        <taxon>Lamiales</taxon>
        <taxon>Oleaceae</taxon>
        <taxon>Forsythieae</taxon>
        <taxon>Abeliophyllum</taxon>
    </lineage>
</organism>
<evidence type="ECO:0000256" key="1">
    <source>
        <dbReference type="SAM" id="MobiDB-lite"/>
    </source>
</evidence>
<dbReference type="AlphaFoldDB" id="A0ABD1STS5"/>
<keyword evidence="3" id="KW-1185">Reference proteome</keyword>
<gene>
    <name evidence="2" type="ORF">Adt_19732</name>
</gene>
<dbReference type="Proteomes" id="UP001604336">
    <property type="component" value="Unassembled WGS sequence"/>
</dbReference>
<feature type="region of interest" description="Disordered" evidence="1">
    <location>
        <begin position="199"/>
        <end position="270"/>
    </location>
</feature>
<evidence type="ECO:0000313" key="3">
    <source>
        <dbReference type="Proteomes" id="UP001604336"/>
    </source>
</evidence>